<proteinExistence type="predicted"/>
<reference evidence="1" key="2">
    <citation type="submission" date="2025-09" db="UniProtKB">
        <authorList>
            <consortium name="EnsemblPlants"/>
        </authorList>
    </citation>
    <scope>IDENTIFICATION</scope>
</reference>
<protein>
    <submittedName>
        <fullName evidence="1">Uncharacterized protein</fullName>
    </submittedName>
</protein>
<name>A0ACD5YG96_AVESA</name>
<evidence type="ECO:0000313" key="1">
    <source>
        <dbReference type="EnsemblPlants" id="AVESA.00010b.r2.5DG0970140.1.CDS"/>
    </source>
</evidence>
<keyword evidence="2" id="KW-1185">Reference proteome</keyword>
<dbReference type="Proteomes" id="UP001732700">
    <property type="component" value="Chromosome 5D"/>
</dbReference>
<sequence>MDYSNMDHAEATQLIKGKLVTVIGYQKSALDIATHCANVNGPRHPCTIVCRTRHWIIPVSMYAWGIPIAFFYFTRFAELLVHKPGEGLLLSLLATLLSPLRWIFTMFVESYYMWAVPMRKHGMVPKHSFFQAMSSWLVAQTPNKFFDKVEQGSIILKNAKQMSFCKEGVIVQGESVPIKSNVVIFATGYKGDQKIKELFTSPLFRDIVVGTPSTAAPHYRLCVHPRIPQLAIVGYSDSPGDLHTSEIRSKWLAHFLDGGFRLPTIRSMEENIKEWDKFMKRYLGDYFRRSCIGSVGIWYNDQLCQDMGCEPRRKKGVLADWLVPYEPADYAGVNPMS</sequence>
<reference evidence="1" key="1">
    <citation type="submission" date="2021-05" db="EMBL/GenBank/DDBJ databases">
        <authorList>
            <person name="Scholz U."/>
            <person name="Mascher M."/>
            <person name="Fiebig A."/>
        </authorList>
    </citation>
    <scope>NUCLEOTIDE SEQUENCE [LARGE SCALE GENOMIC DNA]</scope>
</reference>
<evidence type="ECO:0000313" key="2">
    <source>
        <dbReference type="Proteomes" id="UP001732700"/>
    </source>
</evidence>
<organism evidence="1 2">
    <name type="scientific">Avena sativa</name>
    <name type="common">Oat</name>
    <dbReference type="NCBI Taxonomy" id="4498"/>
    <lineage>
        <taxon>Eukaryota</taxon>
        <taxon>Viridiplantae</taxon>
        <taxon>Streptophyta</taxon>
        <taxon>Embryophyta</taxon>
        <taxon>Tracheophyta</taxon>
        <taxon>Spermatophyta</taxon>
        <taxon>Magnoliopsida</taxon>
        <taxon>Liliopsida</taxon>
        <taxon>Poales</taxon>
        <taxon>Poaceae</taxon>
        <taxon>BOP clade</taxon>
        <taxon>Pooideae</taxon>
        <taxon>Poodae</taxon>
        <taxon>Poeae</taxon>
        <taxon>Poeae Chloroplast Group 1 (Aveneae type)</taxon>
        <taxon>Aveninae</taxon>
        <taxon>Avena</taxon>
    </lineage>
</organism>
<dbReference type="EnsemblPlants" id="AVESA.00010b.r2.5DG0970140.1">
    <property type="protein sequence ID" value="AVESA.00010b.r2.5DG0970140.1.CDS"/>
    <property type="gene ID" value="AVESA.00010b.r2.5DG0970140"/>
</dbReference>
<accession>A0ACD5YG96</accession>